<reference evidence="2" key="1">
    <citation type="journal article" date="2014" name="Front. Microbiol.">
        <title>High frequency of phylogenetically diverse reductive dehalogenase-homologous genes in deep subseafloor sedimentary metagenomes.</title>
        <authorList>
            <person name="Kawai M."/>
            <person name="Futagami T."/>
            <person name="Toyoda A."/>
            <person name="Takaki Y."/>
            <person name="Nishi S."/>
            <person name="Hori S."/>
            <person name="Arai W."/>
            <person name="Tsubouchi T."/>
            <person name="Morono Y."/>
            <person name="Uchiyama I."/>
            <person name="Ito T."/>
            <person name="Fujiyama A."/>
            <person name="Inagaki F."/>
            <person name="Takami H."/>
        </authorList>
    </citation>
    <scope>NUCLEOTIDE SEQUENCE</scope>
    <source>
        <strain evidence="2">Expedition CK06-06</strain>
    </source>
</reference>
<protein>
    <recommendedName>
        <fullName evidence="1">Aminotransferase class V domain-containing protein</fullName>
    </recommendedName>
</protein>
<dbReference type="SUPFAM" id="SSF53383">
    <property type="entry name" value="PLP-dependent transferases"/>
    <property type="match status" value="1"/>
</dbReference>
<sequence>EDEFPASTIGYEYQDLDMRYVQPVEARYPIDNILKLSDRNTLAVVTSHVQYATGFRQDLKALGEELKKRGILFIVNATQSFPFFPINVRSMNIDVLSASVHKWGFTGHIGTLFYTSSLFRKKYPSPSAGWMSVAPEEGSLIHTAKNTPFRLHETAERYIIGSYNLQPLLAFQTAMDYLKTIGFQNIRTRVMELTDYLIRGLKKLEIKIISPVASKKERSAIVTFTLEDKNKQCIKTLAKNKIFVGARGEGIRVSVNIFNNFEDIDFLLKVLKSL</sequence>
<accession>X1DAC6</accession>
<dbReference type="InterPro" id="IPR015422">
    <property type="entry name" value="PyrdxlP-dep_Trfase_small"/>
</dbReference>
<feature type="non-terminal residue" evidence="2">
    <location>
        <position position="1"/>
    </location>
</feature>
<dbReference type="AlphaFoldDB" id="X1DAC6"/>
<dbReference type="PANTHER" id="PTHR43586:SF15">
    <property type="entry name" value="BLR3095 PROTEIN"/>
    <property type="match status" value="1"/>
</dbReference>
<dbReference type="Gene3D" id="3.40.640.10">
    <property type="entry name" value="Type I PLP-dependent aspartate aminotransferase-like (Major domain)"/>
    <property type="match status" value="1"/>
</dbReference>
<proteinExistence type="predicted"/>
<dbReference type="EMBL" id="BART01020720">
    <property type="protein sequence ID" value="GAH05250.1"/>
    <property type="molecule type" value="Genomic_DNA"/>
</dbReference>
<name>X1DAC6_9ZZZZ</name>
<dbReference type="InterPro" id="IPR000192">
    <property type="entry name" value="Aminotrans_V_dom"/>
</dbReference>
<comment type="caution">
    <text evidence="2">The sequence shown here is derived from an EMBL/GenBank/DDBJ whole genome shotgun (WGS) entry which is preliminary data.</text>
</comment>
<dbReference type="Gene3D" id="3.90.1150.10">
    <property type="entry name" value="Aspartate Aminotransferase, domain 1"/>
    <property type="match status" value="1"/>
</dbReference>
<organism evidence="2">
    <name type="scientific">marine sediment metagenome</name>
    <dbReference type="NCBI Taxonomy" id="412755"/>
    <lineage>
        <taxon>unclassified sequences</taxon>
        <taxon>metagenomes</taxon>
        <taxon>ecological metagenomes</taxon>
    </lineage>
</organism>
<evidence type="ECO:0000259" key="1">
    <source>
        <dbReference type="Pfam" id="PF00266"/>
    </source>
</evidence>
<evidence type="ECO:0000313" key="2">
    <source>
        <dbReference type="EMBL" id="GAH05250.1"/>
    </source>
</evidence>
<dbReference type="PANTHER" id="PTHR43586">
    <property type="entry name" value="CYSTEINE DESULFURASE"/>
    <property type="match status" value="1"/>
</dbReference>
<dbReference type="InterPro" id="IPR015424">
    <property type="entry name" value="PyrdxlP-dep_Trfase"/>
</dbReference>
<gene>
    <name evidence="2" type="ORF">S01H4_38426</name>
</gene>
<feature type="domain" description="Aminotransferase class V" evidence="1">
    <location>
        <begin position="27"/>
        <end position="265"/>
    </location>
</feature>
<dbReference type="InterPro" id="IPR015421">
    <property type="entry name" value="PyrdxlP-dep_Trfase_major"/>
</dbReference>
<dbReference type="Pfam" id="PF00266">
    <property type="entry name" value="Aminotran_5"/>
    <property type="match status" value="1"/>
</dbReference>